<dbReference type="InterPro" id="IPR019421">
    <property type="entry name" value="7TM_GPCR_serpentine_rcpt_Srd"/>
</dbReference>
<keyword evidence="8" id="KW-1185">Reference proteome</keyword>
<evidence type="ECO:0000256" key="1">
    <source>
        <dbReference type="ARBA" id="ARBA00004141"/>
    </source>
</evidence>
<evidence type="ECO:0000256" key="6">
    <source>
        <dbReference type="SAM" id="Phobius"/>
    </source>
</evidence>
<keyword evidence="5 6" id="KW-0472">Membrane</keyword>
<evidence type="ECO:0000313" key="8">
    <source>
        <dbReference type="Proteomes" id="UP001432027"/>
    </source>
</evidence>
<comment type="similarity">
    <text evidence="2">Belongs to the nematode receptor-like protein srd family.</text>
</comment>
<organism evidence="7 8">
    <name type="scientific">Pristionchus entomophagus</name>
    <dbReference type="NCBI Taxonomy" id="358040"/>
    <lineage>
        <taxon>Eukaryota</taxon>
        <taxon>Metazoa</taxon>
        <taxon>Ecdysozoa</taxon>
        <taxon>Nematoda</taxon>
        <taxon>Chromadorea</taxon>
        <taxon>Rhabditida</taxon>
        <taxon>Rhabditina</taxon>
        <taxon>Diplogasteromorpha</taxon>
        <taxon>Diplogasteroidea</taxon>
        <taxon>Neodiplogasteridae</taxon>
        <taxon>Pristionchus</taxon>
    </lineage>
</organism>
<comment type="subcellular location">
    <subcellularLocation>
        <location evidence="1">Membrane</location>
        <topology evidence="1">Multi-pass membrane protein</topology>
    </subcellularLocation>
</comment>
<evidence type="ECO:0008006" key="9">
    <source>
        <dbReference type="Google" id="ProtNLM"/>
    </source>
</evidence>
<evidence type="ECO:0000313" key="7">
    <source>
        <dbReference type="EMBL" id="GMS98473.1"/>
    </source>
</evidence>
<feature type="transmembrane region" description="Helical" evidence="6">
    <location>
        <begin position="185"/>
        <end position="210"/>
    </location>
</feature>
<keyword evidence="3 6" id="KW-0812">Transmembrane</keyword>
<dbReference type="InterPro" id="IPR050920">
    <property type="entry name" value="Nematode_rcpt-like_delta"/>
</dbReference>
<evidence type="ECO:0000256" key="4">
    <source>
        <dbReference type="ARBA" id="ARBA00022989"/>
    </source>
</evidence>
<name>A0AAV5TVC9_9BILA</name>
<evidence type="ECO:0000256" key="2">
    <source>
        <dbReference type="ARBA" id="ARBA00009166"/>
    </source>
</evidence>
<proteinExistence type="inferred from homology"/>
<dbReference type="Pfam" id="PF10317">
    <property type="entry name" value="7TM_GPCR_Srd"/>
    <property type="match status" value="1"/>
</dbReference>
<keyword evidence="4 6" id="KW-1133">Transmembrane helix</keyword>
<evidence type="ECO:0000256" key="5">
    <source>
        <dbReference type="ARBA" id="ARBA00023136"/>
    </source>
</evidence>
<dbReference type="GO" id="GO:0016020">
    <property type="term" value="C:membrane"/>
    <property type="evidence" value="ECO:0007669"/>
    <property type="project" value="UniProtKB-SubCell"/>
</dbReference>
<gene>
    <name evidence="7" type="ORF">PENTCL1PPCAC_20648</name>
</gene>
<feature type="transmembrane region" description="Helical" evidence="6">
    <location>
        <begin position="14"/>
        <end position="36"/>
    </location>
</feature>
<feature type="non-terminal residue" evidence="7">
    <location>
        <position position="1"/>
    </location>
</feature>
<accession>A0AAV5TVC9</accession>
<dbReference type="EMBL" id="BTSX01000005">
    <property type="protein sequence ID" value="GMS98473.1"/>
    <property type="molecule type" value="Genomic_DNA"/>
</dbReference>
<feature type="transmembrane region" description="Helical" evidence="6">
    <location>
        <begin position="133"/>
        <end position="154"/>
    </location>
</feature>
<feature type="transmembrane region" description="Helical" evidence="6">
    <location>
        <begin position="48"/>
        <end position="68"/>
    </location>
</feature>
<dbReference type="SUPFAM" id="SSF81321">
    <property type="entry name" value="Family A G protein-coupled receptor-like"/>
    <property type="match status" value="1"/>
</dbReference>
<dbReference type="Gene3D" id="1.20.1070.10">
    <property type="entry name" value="Rhodopsin 7-helix transmembrane proteins"/>
    <property type="match status" value="1"/>
</dbReference>
<dbReference type="PANTHER" id="PTHR22945">
    <property type="entry name" value="SERPENTINE RECEPTOR, CLASS D DELTA"/>
    <property type="match status" value="1"/>
</dbReference>
<feature type="transmembrane region" description="Helical" evidence="6">
    <location>
        <begin position="88"/>
        <end position="121"/>
    </location>
</feature>
<protein>
    <recommendedName>
        <fullName evidence="9">G protein-coupled receptor</fullName>
    </recommendedName>
</protein>
<dbReference type="Proteomes" id="UP001432027">
    <property type="component" value="Unassembled WGS sequence"/>
</dbReference>
<feature type="transmembrane region" description="Helical" evidence="6">
    <location>
        <begin position="273"/>
        <end position="294"/>
    </location>
</feature>
<evidence type="ECO:0000256" key="3">
    <source>
        <dbReference type="ARBA" id="ARBA00022692"/>
    </source>
</evidence>
<dbReference type="PANTHER" id="PTHR22945:SF40">
    <property type="entry name" value="SERPENTINE RECEPTOR, CLASS D (DELTA)-RELATED"/>
    <property type="match status" value="1"/>
</dbReference>
<comment type="caution">
    <text evidence="7">The sequence shown here is derived from an EMBL/GenBank/DDBJ whole genome shotgun (WGS) entry which is preliminary data.</text>
</comment>
<reference evidence="7" key="1">
    <citation type="submission" date="2023-10" db="EMBL/GenBank/DDBJ databases">
        <title>Genome assembly of Pristionchus species.</title>
        <authorList>
            <person name="Yoshida K."/>
            <person name="Sommer R.J."/>
        </authorList>
    </citation>
    <scope>NUCLEOTIDE SEQUENCE</scope>
    <source>
        <strain evidence="7">RS0144</strain>
    </source>
</reference>
<feature type="transmembrane region" description="Helical" evidence="6">
    <location>
        <begin position="245"/>
        <end position="267"/>
    </location>
</feature>
<dbReference type="AlphaFoldDB" id="A0AAV5TVC9"/>
<sequence>YFPSPLPGHDFATIIHHSTVDGLAVILNILLIFAVIMRSPATLRSYKVILINSAIIDLISSATMLLTMVRVVGARHVLAYIFDGPCVFFSGFICHCIFTIMAASLSQSLFLIAASFGYRLYIIGRPSPSNNAVMNACLLLSIPNMIILTTYIFALDDPEDVRAEIRMVRPEYELDDYVLEGHASIFKVFTLFTILAITQPIGPTLVLIFIMRKKLLTKLTAHSEQMSGRTTQMHKTLTQVLTLQSLLPVFFSGATVSYALCLFDIMYSPVQEHFTAECVSFMALLSPAITLYCMKPYMNFVVSLVRCDITEIRRSAMYANFSEESTYKIHFSEPSTTRTTEIILINSTIIDLVSSSTMLLTMVRIMAAGHVIAYI</sequence>